<dbReference type="RefSeq" id="WP_044571085.1">
    <property type="nucleotide sequence ID" value="NZ_BAABDR010000003.1"/>
</dbReference>
<proteinExistence type="predicted"/>
<dbReference type="Proteomes" id="UP000756710">
    <property type="component" value="Unassembled WGS sequence"/>
</dbReference>
<protein>
    <submittedName>
        <fullName evidence="1">Uncharacterized protein</fullName>
    </submittedName>
</protein>
<reference evidence="2 3" key="2">
    <citation type="submission" date="2021-03" db="EMBL/GenBank/DDBJ databases">
        <title>Genomic Encyclopedia of Type Strains, Phase IV (KMG-IV): sequencing the most valuable type-strain genomes for metagenomic binning, comparative biology and taxonomic classification.</title>
        <authorList>
            <person name="Goeker M."/>
        </authorList>
    </citation>
    <scope>NUCLEOTIDE SEQUENCE [LARGE SCALE GENOMIC DNA]</scope>
    <source>
        <strain evidence="2 3">DSM 41954</strain>
    </source>
</reference>
<sequence>MNDTLTSAVVESIAATGIRKARQGWTQHGQPIHALDIQDAAVFALKAHKARATVRAVEDVKRELASAWPESVPTDQAPAPTSATLSMEAALMCWRMSMYTLRRDASGWHLGGRPLQFEQLRKLASGWAVAVAEANGLGGDYAPDVRKVLADLRKLVRDAAPR</sequence>
<accession>A0A060ZW23</accession>
<dbReference type="EMBL" id="LK022848">
    <property type="protein sequence ID" value="CDR07364.1"/>
    <property type="molecule type" value="Genomic_DNA"/>
</dbReference>
<dbReference type="AlphaFoldDB" id="A0A060ZW23"/>
<keyword evidence="3" id="KW-1185">Reference proteome</keyword>
<reference evidence="1" key="1">
    <citation type="submission" date="2014-05" db="EMBL/GenBank/DDBJ databases">
        <authorList>
            <person name="Horn Fabian"/>
        </authorList>
    </citation>
    <scope>NUCLEOTIDE SEQUENCE</scope>
</reference>
<organism evidence="1">
    <name type="scientific">Streptomyces iranensis</name>
    <dbReference type="NCBI Taxonomy" id="576784"/>
    <lineage>
        <taxon>Bacteria</taxon>
        <taxon>Bacillati</taxon>
        <taxon>Actinomycetota</taxon>
        <taxon>Actinomycetes</taxon>
        <taxon>Kitasatosporales</taxon>
        <taxon>Streptomycetaceae</taxon>
        <taxon>Streptomyces</taxon>
        <taxon>Streptomyces violaceusniger group</taxon>
    </lineage>
</organism>
<gene>
    <name evidence="2" type="ORF">J2Z30_003444</name>
    <name evidence="1" type="ORF">SIRAN4104</name>
</gene>
<evidence type="ECO:0000313" key="1">
    <source>
        <dbReference type="EMBL" id="CDR07364.1"/>
    </source>
</evidence>
<evidence type="ECO:0000313" key="3">
    <source>
        <dbReference type="Proteomes" id="UP000756710"/>
    </source>
</evidence>
<dbReference type="EMBL" id="JAGGLR010000008">
    <property type="protein sequence ID" value="MBP2062428.1"/>
    <property type="molecule type" value="Genomic_DNA"/>
</dbReference>
<name>A0A060ZW23_9ACTN</name>
<dbReference type="GeneID" id="32465243"/>
<dbReference type="HOGENOM" id="CLU_1634454_0_0_11"/>
<evidence type="ECO:0000313" key="2">
    <source>
        <dbReference type="EMBL" id="MBP2062428.1"/>
    </source>
</evidence>